<dbReference type="EMBL" id="FODH01000015">
    <property type="protein sequence ID" value="SEO95895.1"/>
    <property type="molecule type" value="Genomic_DNA"/>
</dbReference>
<evidence type="ECO:0000313" key="1">
    <source>
        <dbReference type="EMBL" id="SEO95895.1"/>
    </source>
</evidence>
<dbReference type="AlphaFoldDB" id="A0A1H8TYH0"/>
<sequence>MVFRMRGELRMISDEQLNEYRLTGEKIRVIRDALESNDVIGIVIAWDDSQVMVRRPNRRVVKLDRNYMFQSNTEPRRNIFG</sequence>
<name>A0A1H8TYH0_9BACL</name>
<evidence type="ECO:0000313" key="2">
    <source>
        <dbReference type="Proteomes" id="UP000198809"/>
    </source>
</evidence>
<organism evidence="1 2">
    <name type="scientific">Paenibacillus sophorae</name>
    <dbReference type="NCBI Taxonomy" id="1333845"/>
    <lineage>
        <taxon>Bacteria</taxon>
        <taxon>Bacillati</taxon>
        <taxon>Bacillota</taxon>
        <taxon>Bacilli</taxon>
        <taxon>Bacillales</taxon>
        <taxon>Paenibacillaceae</taxon>
        <taxon>Paenibacillus</taxon>
    </lineage>
</organism>
<protein>
    <submittedName>
        <fullName evidence="1">Uncharacterized protein</fullName>
    </submittedName>
</protein>
<dbReference type="STRING" id="1333845.SAMN04487895_11599"/>
<gene>
    <name evidence="1" type="ORF">SAMN04487895_11599</name>
</gene>
<reference evidence="1 2" key="1">
    <citation type="submission" date="2016-10" db="EMBL/GenBank/DDBJ databases">
        <authorList>
            <person name="de Groot N.N."/>
        </authorList>
    </citation>
    <scope>NUCLEOTIDE SEQUENCE [LARGE SCALE GENOMIC DNA]</scope>
    <source>
        <strain evidence="1 2">CGMCC 1.10238</strain>
    </source>
</reference>
<dbReference type="Proteomes" id="UP000198809">
    <property type="component" value="Unassembled WGS sequence"/>
</dbReference>
<proteinExistence type="predicted"/>
<accession>A0A1H8TYH0</accession>